<evidence type="ECO:0000313" key="2">
    <source>
        <dbReference type="Proteomes" id="UP000204609"/>
    </source>
</evidence>
<accession>A0A160DEX6</accession>
<sequence length="70" mass="7731">MSNEAEVHYKKASRWLKKADRERDYAATAALPEGHCKRAVEYEQRAQVHALMSIAASGLPISVTATSTLD</sequence>
<reference evidence="2" key="1">
    <citation type="submission" date="2016-03" db="EMBL/GenBank/DDBJ databases">
        <authorList>
            <person name="Ploux O."/>
        </authorList>
    </citation>
    <scope>NUCLEOTIDE SEQUENCE [LARGE SCALE GENOMIC DNA]</scope>
</reference>
<dbReference type="Proteomes" id="UP000204609">
    <property type="component" value="Segment"/>
</dbReference>
<dbReference type="RefSeq" id="YP_009274503.1">
    <property type="nucleotide sequence ID" value="NC_030917.1"/>
</dbReference>
<dbReference type="GeneID" id="28800546"/>
<evidence type="ECO:0000313" key="1">
    <source>
        <dbReference type="EMBL" id="ANA86421.1"/>
    </source>
</evidence>
<proteinExistence type="predicted"/>
<protein>
    <submittedName>
        <fullName evidence="1">Uncharacterized protein</fullName>
    </submittedName>
</protein>
<name>A0A160DEX6_9CAUD</name>
<gene>
    <name evidence="1" type="primary">87</name>
    <name evidence="1" type="ORF">PBI_ONEUP_87</name>
</gene>
<dbReference type="EMBL" id="KU998245">
    <property type="protein sequence ID" value="ANA86421.1"/>
    <property type="molecule type" value="Genomic_DNA"/>
</dbReference>
<organism evidence="1 2">
    <name type="scientific">Gordonia phage OneUp</name>
    <dbReference type="NCBI Taxonomy" id="1838074"/>
    <lineage>
        <taxon>Viruses</taxon>
        <taxon>Duplodnaviria</taxon>
        <taxon>Heunggongvirae</taxon>
        <taxon>Uroviricota</taxon>
        <taxon>Caudoviricetes</taxon>
        <taxon>Oneupvirus</taxon>
        <taxon>Oneupvirus oneup</taxon>
    </lineage>
</organism>
<dbReference type="KEGG" id="vg:28800546"/>
<keyword evidence="2" id="KW-1185">Reference proteome</keyword>